<dbReference type="Gene3D" id="2.40.40.20">
    <property type="match status" value="1"/>
</dbReference>
<keyword evidence="2" id="KW-0408">Iron</keyword>
<dbReference type="GO" id="GO:0046872">
    <property type="term" value="F:metal ion binding"/>
    <property type="evidence" value="ECO:0007669"/>
    <property type="project" value="UniProtKB-KW"/>
</dbReference>
<evidence type="ECO:0000259" key="9">
    <source>
        <dbReference type="Pfam" id="PF01568"/>
    </source>
</evidence>
<dbReference type="PANTHER" id="PTHR43742:SF9">
    <property type="entry name" value="TETRATHIONATE REDUCTASE SUBUNIT A"/>
    <property type="match status" value="1"/>
</dbReference>
<evidence type="ECO:0000256" key="4">
    <source>
        <dbReference type="ARBA" id="ARBA00022723"/>
    </source>
</evidence>
<feature type="domain" description="Molybdopterin dinucleotide-binding" evidence="9">
    <location>
        <begin position="808"/>
        <end position="887"/>
    </location>
</feature>
<evidence type="ECO:0000256" key="3">
    <source>
        <dbReference type="ARBA" id="ARBA00022505"/>
    </source>
</evidence>
<dbReference type="PANTHER" id="PTHR43742">
    <property type="entry name" value="TRIMETHYLAMINE-N-OXIDE REDUCTASE"/>
    <property type="match status" value="1"/>
</dbReference>
<dbReference type="InterPro" id="IPR006657">
    <property type="entry name" value="MoPterin_dinucl-bd_dom"/>
</dbReference>
<dbReference type="AlphaFoldDB" id="A0A1L6F9X7"/>
<dbReference type="GO" id="GO:0051539">
    <property type="term" value="F:4 iron, 4 sulfur cluster binding"/>
    <property type="evidence" value="ECO:0007669"/>
    <property type="project" value="UniProtKB-KW"/>
</dbReference>
<evidence type="ECO:0000256" key="6">
    <source>
        <dbReference type="ARBA" id="ARBA00023002"/>
    </source>
</evidence>
<dbReference type="RefSeq" id="WP_075147244.1">
    <property type="nucleotide sequence ID" value="NZ_CP018839.1"/>
</dbReference>
<evidence type="ECO:0000256" key="5">
    <source>
        <dbReference type="ARBA" id="ARBA00022729"/>
    </source>
</evidence>
<dbReference type="Gene3D" id="3.40.50.740">
    <property type="match status" value="2"/>
</dbReference>
<comment type="similarity">
    <text evidence="1">Belongs to the prokaryotic molybdopterin-containing oxidoreductase family.</text>
</comment>
<feature type="domain" description="Molybdopterin oxidoreductase" evidence="8">
    <location>
        <begin position="73"/>
        <end position="629"/>
    </location>
</feature>
<keyword evidence="4" id="KW-0479">Metal-binding</keyword>
<name>A0A1L6F9X7_9RHOO</name>
<keyword evidence="5" id="KW-0732">Signal</keyword>
<dbReference type="STRING" id="96773.Tchl_0789"/>
<dbReference type="Gene3D" id="3.40.228.10">
    <property type="entry name" value="Dimethylsulfoxide Reductase, domain 2"/>
    <property type="match status" value="1"/>
</dbReference>
<keyword evidence="2" id="KW-0411">Iron-sulfur</keyword>
<accession>A0A1L6F9X7</accession>
<evidence type="ECO:0000313" key="11">
    <source>
        <dbReference type="Proteomes" id="UP000185739"/>
    </source>
</evidence>
<dbReference type="InterPro" id="IPR050612">
    <property type="entry name" value="Prok_Mopterin_Oxidored"/>
</dbReference>
<organism evidence="10 11">
    <name type="scientific">Thauera chlorobenzoica</name>
    <dbReference type="NCBI Taxonomy" id="96773"/>
    <lineage>
        <taxon>Bacteria</taxon>
        <taxon>Pseudomonadati</taxon>
        <taxon>Pseudomonadota</taxon>
        <taxon>Betaproteobacteria</taxon>
        <taxon>Rhodocyclales</taxon>
        <taxon>Zoogloeaceae</taxon>
        <taxon>Thauera</taxon>
    </lineage>
</organism>
<evidence type="ECO:0000256" key="1">
    <source>
        <dbReference type="ARBA" id="ARBA00010312"/>
    </source>
</evidence>
<keyword evidence="3" id="KW-0500">Molybdenum</keyword>
<protein>
    <submittedName>
        <fullName evidence="10">Phenylacetyl-CoA:acceptor oxidoreductase PadB-like protein</fullName>
    </submittedName>
</protein>
<dbReference type="Gene3D" id="2.20.25.90">
    <property type="entry name" value="ADC-like domains"/>
    <property type="match status" value="1"/>
</dbReference>
<keyword evidence="11" id="KW-1185">Reference proteome</keyword>
<evidence type="ECO:0000256" key="7">
    <source>
        <dbReference type="SAM" id="MobiDB-lite"/>
    </source>
</evidence>
<reference evidence="10 11" key="1">
    <citation type="submission" date="2016-12" db="EMBL/GenBank/DDBJ databases">
        <title>Complete genome sequence of Thauera chlorobenzoica, a Betaproteobacterium degrading haloaromatics anaerobically to CO2 and halides.</title>
        <authorList>
            <person name="Goris T."/>
            <person name="Mergelsberg M."/>
            <person name="Boll M."/>
        </authorList>
    </citation>
    <scope>NUCLEOTIDE SEQUENCE [LARGE SCALE GENOMIC DNA]</scope>
    <source>
        <strain evidence="10 11">3CB1</strain>
    </source>
</reference>
<dbReference type="CDD" id="cd02760">
    <property type="entry name" value="MopB_Phenylacetyl-CoA-OR"/>
    <property type="match status" value="1"/>
</dbReference>
<dbReference type="OrthoDB" id="9815647at2"/>
<feature type="region of interest" description="Disordered" evidence="7">
    <location>
        <begin position="448"/>
        <end position="467"/>
    </location>
</feature>
<dbReference type="InterPro" id="IPR041932">
    <property type="entry name" value="Phenylacetyl-CoA-OR_N"/>
</dbReference>
<dbReference type="Pfam" id="PF01568">
    <property type="entry name" value="Molydop_binding"/>
    <property type="match status" value="1"/>
</dbReference>
<dbReference type="Pfam" id="PF00384">
    <property type="entry name" value="Molybdopterin"/>
    <property type="match status" value="1"/>
</dbReference>
<evidence type="ECO:0000259" key="8">
    <source>
        <dbReference type="Pfam" id="PF00384"/>
    </source>
</evidence>
<keyword evidence="2" id="KW-0004">4Fe-4S</keyword>
<dbReference type="SUPFAM" id="SSF50692">
    <property type="entry name" value="ADC-like"/>
    <property type="match status" value="1"/>
</dbReference>
<dbReference type="EMBL" id="CP018839">
    <property type="protein sequence ID" value="APR03653.1"/>
    <property type="molecule type" value="Genomic_DNA"/>
</dbReference>
<dbReference type="SUPFAM" id="SSF53706">
    <property type="entry name" value="Formate dehydrogenase/DMSO reductase, domains 1-3"/>
    <property type="match status" value="1"/>
</dbReference>
<proteinExistence type="inferred from homology"/>
<dbReference type="Proteomes" id="UP000185739">
    <property type="component" value="Chromosome"/>
</dbReference>
<gene>
    <name evidence="10" type="ORF">Tchl_0789</name>
</gene>
<dbReference type="GO" id="GO:0016491">
    <property type="term" value="F:oxidoreductase activity"/>
    <property type="evidence" value="ECO:0007669"/>
    <property type="project" value="UniProtKB-KW"/>
</dbReference>
<sequence length="916" mass="101228">MQTVSNVESPAVKRVAGYCYQCVAGPDLFKVKVEDGVATAIEPNFDAEGVHPADGRVCVKAFGLVQKTYNPNRVLSPMKRTNPKKGRDEDPGFVPISWDEALDMIAAKLNTVCANGLLDTSGYPRVAASFGGGGTPTAYMGTFPAFLSAWGPVDLSFGSGQGVKCTHSEHLYGELWHRAFTVCPDTPRTKYVVSFGSNIEASGGVCGVWRHAAARVEQGIKRVQVEPHLSITGGCSAEWVPIKPKTDPAFMHAMIHVMLFENARTRLDIDFLKHMTASPYLVAPNGYYLRDPDTRKPLVWDLKRAAAVPFDTADTDPALEGCFAANGLELGADGERFEHTGVSVSTAFGKLLEHEREFTPEWAAKVCDVPAGTIRRVANEYLDHAQIGATIEIEGRTLPLRPVAITLGKTVNNGWGGYDCCWARTLMACLVGALDVPGGTLGTAVRLNRPANDRQSSAKPGPDGFMDYPFNPTDKENWVSRPQIRNANRTLVPLVANSAWSAALGPTHLAWMQQVQGFEHFPEPTQPEVWFFYRTNPVISFWDTPQVAKTLERFPFVVAFTYTRDETNHFADILLPDCTDLEGLQLMRIGGTKYVEQFWDQQGFALRQPAVSPQGEARDFTWITTELARRTGVLENYNKAINKGAAGVPLKGADYDYSLPLDQAHSVETIWDASCRAASAELTGGTEDHGLDWWREHGFRTIGFPRLQWYLYPHLVDHGLRFEMPYQERILRVGTELGRRLHEAGIQWWDRQLDEYRPLPEFHDFSHLIKDAVISNLGGREEDFPFWLLTSRSMQYAWGGNVSLQMVREVAANVAGHRGVIMNPASAAKLGIEDGDLIEVRSPLRATRGRVVLRQGIRPDTLLMIGQFDHWATPTAKDFKVTSMNSLVPMLLDLTDATGSAGDIVPVGVKRVGGGQ</sequence>
<evidence type="ECO:0000256" key="2">
    <source>
        <dbReference type="ARBA" id="ARBA00022485"/>
    </source>
</evidence>
<evidence type="ECO:0000313" key="10">
    <source>
        <dbReference type="EMBL" id="APR03653.1"/>
    </source>
</evidence>
<dbReference type="InterPro" id="IPR009010">
    <property type="entry name" value="Asp_de-COase-like_dom_sf"/>
</dbReference>
<dbReference type="KEGG" id="tcl:Tchl_0789"/>
<dbReference type="InterPro" id="IPR006656">
    <property type="entry name" value="Mopterin_OxRdtase"/>
</dbReference>
<keyword evidence="6" id="KW-0560">Oxidoreductase</keyword>
<dbReference type="GO" id="GO:0043546">
    <property type="term" value="F:molybdopterin cofactor binding"/>
    <property type="evidence" value="ECO:0007669"/>
    <property type="project" value="InterPro"/>
</dbReference>